<evidence type="ECO:0000256" key="3">
    <source>
        <dbReference type="ARBA" id="ARBA00023008"/>
    </source>
</evidence>
<sequence>MAKQKRASYSKWICYTACLAGLGAISGLYIGRNVPTVSANTAASQVSQNEPSQAGIAPSLNLTSSQIAQQRQDAVNMMNEQALTPTILPDGTKQFNLTASEFAWSPYTGKVIQGWGFNNTIPGPLIRVQVGDKIEIVTHNLLSEPTTIHWHGLAVPNAMDGVPNMPEPAIQPNGTFDYTFTVTKQMIGTHWYHSHYDDDFQVDAGMYGVIIVDPKSSVQKDYNVDKLFTLGTFKVDGEDNENVFTINGESYPYTPQLTVQSGQRVLLRLVNASAEDYHAVTLTGYTLTIVAQDGQALPSPQKVSVVSIAPSSTMDVEFTADKPGNWVFYSTIADELSNPDDAKDAVGGMMTVIHVK</sequence>
<organism evidence="7 8">
    <name type="scientific">Alicyclobacillus fodiniaquatilis</name>
    <dbReference type="NCBI Taxonomy" id="1661150"/>
    <lineage>
        <taxon>Bacteria</taxon>
        <taxon>Bacillati</taxon>
        <taxon>Bacillota</taxon>
        <taxon>Bacilli</taxon>
        <taxon>Bacillales</taxon>
        <taxon>Alicyclobacillaceae</taxon>
        <taxon>Alicyclobacillus</taxon>
    </lineage>
</organism>
<dbReference type="Pfam" id="PF07732">
    <property type="entry name" value="Cu-oxidase_3"/>
    <property type="match status" value="1"/>
</dbReference>
<reference evidence="8" key="1">
    <citation type="journal article" date="2019" name="Int. J. Syst. Evol. Microbiol.">
        <title>The Global Catalogue of Microorganisms (GCM) 10K type strain sequencing project: providing services to taxonomists for standard genome sequencing and annotation.</title>
        <authorList>
            <consortium name="The Broad Institute Genomics Platform"/>
            <consortium name="The Broad Institute Genome Sequencing Center for Infectious Disease"/>
            <person name="Wu L."/>
            <person name="Ma J."/>
        </authorList>
    </citation>
    <scope>NUCLEOTIDE SEQUENCE [LARGE SCALE GENOMIC DNA]</scope>
    <source>
        <strain evidence="8">CGMCC 1.12286</strain>
    </source>
</reference>
<dbReference type="InterPro" id="IPR045087">
    <property type="entry name" value="Cu-oxidase_fam"/>
</dbReference>
<dbReference type="Gene3D" id="2.60.40.420">
    <property type="entry name" value="Cupredoxins - blue copper proteins"/>
    <property type="match status" value="2"/>
</dbReference>
<dbReference type="Pfam" id="PF00394">
    <property type="entry name" value="Cu-oxidase"/>
    <property type="match status" value="1"/>
</dbReference>
<evidence type="ECO:0000259" key="6">
    <source>
        <dbReference type="Pfam" id="PF07732"/>
    </source>
</evidence>
<dbReference type="SUPFAM" id="SSF49503">
    <property type="entry name" value="Cupredoxins"/>
    <property type="match status" value="2"/>
</dbReference>
<accession>A0ABW4JHX3</accession>
<keyword evidence="4" id="KW-0812">Transmembrane</keyword>
<proteinExistence type="predicted"/>
<evidence type="ECO:0000256" key="1">
    <source>
        <dbReference type="ARBA" id="ARBA00022723"/>
    </source>
</evidence>
<dbReference type="EMBL" id="JBHUCX010000028">
    <property type="protein sequence ID" value="MFD1675306.1"/>
    <property type="molecule type" value="Genomic_DNA"/>
</dbReference>
<keyword evidence="4" id="KW-0472">Membrane</keyword>
<dbReference type="CDD" id="cd13860">
    <property type="entry name" value="CuRO_1_2dMco_1"/>
    <property type="match status" value="1"/>
</dbReference>
<evidence type="ECO:0000313" key="7">
    <source>
        <dbReference type="EMBL" id="MFD1675306.1"/>
    </source>
</evidence>
<keyword evidence="8" id="KW-1185">Reference proteome</keyword>
<evidence type="ECO:0000256" key="2">
    <source>
        <dbReference type="ARBA" id="ARBA00023002"/>
    </source>
</evidence>
<keyword evidence="2" id="KW-0560">Oxidoreductase</keyword>
<dbReference type="PANTHER" id="PTHR11709:SF394">
    <property type="entry name" value="FI03373P-RELATED"/>
    <property type="match status" value="1"/>
</dbReference>
<evidence type="ECO:0000259" key="5">
    <source>
        <dbReference type="Pfam" id="PF00394"/>
    </source>
</evidence>
<dbReference type="InterPro" id="IPR011707">
    <property type="entry name" value="Cu-oxidase-like_N"/>
</dbReference>
<comment type="caution">
    <text evidence="7">The sequence shown here is derived from an EMBL/GenBank/DDBJ whole genome shotgun (WGS) entry which is preliminary data.</text>
</comment>
<evidence type="ECO:0000313" key="8">
    <source>
        <dbReference type="Proteomes" id="UP001597079"/>
    </source>
</evidence>
<dbReference type="PANTHER" id="PTHR11709">
    <property type="entry name" value="MULTI-COPPER OXIDASE"/>
    <property type="match status" value="1"/>
</dbReference>
<evidence type="ECO:0000256" key="4">
    <source>
        <dbReference type="SAM" id="Phobius"/>
    </source>
</evidence>
<dbReference type="Proteomes" id="UP001597079">
    <property type="component" value="Unassembled WGS sequence"/>
</dbReference>
<dbReference type="InterPro" id="IPR001117">
    <property type="entry name" value="Cu-oxidase_2nd"/>
</dbReference>
<keyword evidence="1" id="KW-0479">Metal-binding</keyword>
<dbReference type="RefSeq" id="WP_377943180.1">
    <property type="nucleotide sequence ID" value="NZ_JBHUCX010000028.1"/>
</dbReference>
<feature type="transmembrane region" description="Helical" evidence="4">
    <location>
        <begin position="12"/>
        <end position="31"/>
    </location>
</feature>
<protein>
    <submittedName>
        <fullName evidence="7">Multicopper oxidase family protein</fullName>
    </submittedName>
</protein>
<feature type="domain" description="Plastocyanin-like" evidence="5">
    <location>
        <begin position="240"/>
        <end position="332"/>
    </location>
</feature>
<keyword evidence="4" id="KW-1133">Transmembrane helix</keyword>
<name>A0ABW4JHX3_9BACL</name>
<keyword evidence="3" id="KW-0186">Copper</keyword>
<dbReference type="InterPro" id="IPR008972">
    <property type="entry name" value="Cupredoxin"/>
</dbReference>
<gene>
    <name evidence="7" type="ORF">ACFSB2_11425</name>
</gene>
<feature type="domain" description="Plastocyanin-like" evidence="6">
    <location>
        <begin position="104"/>
        <end position="216"/>
    </location>
</feature>